<dbReference type="AlphaFoldDB" id="A0A5P2UST7"/>
<dbReference type="Proteomes" id="UP000634660">
    <property type="component" value="Unassembled WGS sequence"/>
</dbReference>
<dbReference type="OrthoDB" id="3575979at2"/>
<dbReference type="EMBL" id="CP023701">
    <property type="protein sequence ID" value="QEU80564.1"/>
    <property type="molecule type" value="Genomic_DNA"/>
</dbReference>
<evidence type="ECO:0000313" key="2">
    <source>
        <dbReference type="EMBL" id="QEU80564.1"/>
    </source>
</evidence>
<keyword evidence="2" id="KW-0808">Transferase</keyword>
<dbReference type="SUPFAM" id="SSF52540">
    <property type="entry name" value="P-loop containing nucleoside triphosphate hydrolases"/>
    <property type="match status" value="1"/>
</dbReference>
<reference evidence="1" key="3">
    <citation type="submission" date="2020-09" db="EMBL/GenBank/DDBJ databases">
        <authorList>
            <person name="Sun Q."/>
            <person name="Ohkuma M."/>
        </authorList>
    </citation>
    <scope>NUCLEOTIDE SEQUENCE</scope>
    <source>
        <strain evidence="1">JCM 4834</strain>
    </source>
</reference>
<accession>A0A5P2UST7</accession>
<organism evidence="2 3">
    <name type="scientific">Streptomyces subrutilus</name>
    <dbReference type="NCBI Taxonomy" id="36818"/>
    <lineage>
        <taxon>Bacteria</taxon>
        <taxon>Bacillati</taxon>
        <taxon>Actinomycetota</taxon>
        <taxon>Actinomycetes</taxon>
        <taxon>Kitasatosporales</taxon>
        <taxon>Streptomycetaceae</taxon>
        <taxon>Streptomyces</taxon>
    </lineage>
</organism>
<keyword evidence="2" id="KW-0418">Kinase</keyword>
<dbReference type="RefSeq" id="WP_150519581.1">
    <property type="nucleotide sequence ID" value="NZ_BMVX01000033.1"/>
</dbReference>
<dbReference type="Gene3D" id="3.40.50.300">
    <property type="entry name" value="P-loop containing nucleotide triphosphate hydrolases"/>
    <property type="match status" value="1"/>
</dbReference>
<dbReference type="KEGG" id="ssub:CP968_21735"/>
<dbReference type="GO" id="GO:0016301">
    <property type="term" value="F:kinase activity"/>
    <property type="evidence" value="ECO:0007669"/>
    <property type="project" value="UniProtKB-KW"/>
</dbReference>
<reference evidence="2 3" key="2">
    <citation type="submission" date="2017-09" db="EMBL/GenBank/DDBJ databases">
        <authorList>
            <person name="Lee N."/>
            <person name="Cho B.-K."/>
        </authorList>
    </citation>
    <scope>NUCLEOTIDE SEQUENCE [LARGE SCALE GENOMIC DNA]</scope>
    <source>
        <strain evidence="2 3">ATCC 27467</strain>
    </source>
</reference>
<name>A0A5P2UST7_9ACTN</name>
<keyword evidence="3" id="KW-1185">Reference proteome</keyword>
<reference evidence="1" key="1">
    <citation type="journal article" date="2014" name="Int. J. Syst. Evol. Microbiol.">
        <title>Complete genome sequence of Corynebacterium casei LMG S-19264T (=DSM 44701T), isolated from a smear-ripened cheese.</title>
        <authorList>
            <consortium name="US DOE Joint Genome Institute (JGI-PGF)"/>
            <person name="Walter F."/>
            <person name="Albersmeier A."/>
            <person name="Kalinowski J."/>
            <person name="Ruckert C."/>
        </authorList>
    </citation>
    <scope>NUCLEOTIDE SEQUENCE</scope>
    <source>
        <strain evidence="1">JCM 4834</strain>
    </source>
</reference>
<gene>
    <name evidence="2" type="ORF">CP968_21735</name>
    <name evidence="1" type="ORF">GCM10010371_61050</name>
</gene>
<dbReference type="EMBL" id="BMVX01000033">
    <property type="protein sequence ID" value="GGZ92957.1"/>
    <property type="molecule type" value="Genomic_DNA"/>
</dbReference>
<evidence type="ECO:0000313" key="1">
    <source>
        <dbReference type="EMBL" id="GGZ92957.1"/>
    </source>
</evidence>
<protein>
    <submittedName>
        <fullName evidence="2">Guanylate kinase</fullName>
    </submittedName>
</protein>
<proteinExistence type="predicted"/>
<dbReference type="Proteomes" id="UP000326831">
    <property type="component" value="Chromosome"/>
</dbReference>
<sequence>MTVDAQHDKNTSGVVLFGPPAAGKDTVSTALGVLDARYGQLPKIKVGSGRTTGYRMAERAELDALRAAGRLVLETERYGNTYAVDRDDLEAMTGAGRIPLVHMGSVEHLRTFNAALRAPWLCVLLWVPREVCEERSRGRGDRDTADRLAAWEEALADLASVPAGEDLFHLLVRTDRTDPAPTAELVAAAHASGDRDPVRHGDLAALLEGAAPAGL</sequence>
<evidence type="ECO:0000313" key="3">
    <source>
        <dbReference type="Proteomes" id="UP000326831"/>
    </source>
</evidence>
<dbReference type="InterPro" id="IPR027417">
    <property type="entry name" value="P-loop_NTPase"/>
</dbReference>